<feature type="binding site" evidence="7">
    <location>
        <position position="376"/>
    </location>
    <ligand>
        <name>meso-2,6-diaminopimelate</name>
        <dbReference type="ChEBI" id="CHEBI:57791"/>
    </ligand>
</feature>
<dbReference type="RefSeq" id="WP_062020825.1">
    <property type="nucleotide sequence ID" value="NZ_LQQC01000010.1"/>
</dbReference>
<dbReference type="Pfam" id="PF01225">
    <property type="entry name" value="Mur_ligase"/>
    <property type="match status" value="1"/>
</dbReference>
<keyword evidence="14" id="KW-1185">Reference proteome</keyword>
<dbReference type="SUPFAM" id="SSF53623">
    <property type="entry name" value="MurD-like peptide ligases, catalytic domain"/>
    <property type="match status" value="1"/>
</dbReference>
<keyword evidence="7" id="KW-0460">Magnesium</keyword>
<dbReference type="GO" id="GO:0008360">
    <property type="term" value="P:regulation of cell shape"/>
    <property type="evidence" value="ECO:0007669"/>
    <property type="project" value="UniProtKB-KW"/>
</dbReference>
<dbReference type="Pfam" id="PF02875">
    <property type="entry name" value="Mur_ligase_C"/>
    <property type="match status" value="1"/>
</dbReference>
<feature type="binding site" evidence="7">
    <location>
        <position position="188"/>
    </location>
    <ligand>
        <name>UDP-N-acetyl-alpha-D-muramoyl-L-alanyl-D-glutamate</name>
        <dbReference type="ChEBI" id="CHEBI:83900"/>
    </ligand>
</feature>
<proteinExistence type="inferred from homology"/>
<feature type="compositionally biased region" description="Basic and acidic residues" evidence="9">
    <location>
        <begin position="462"/>
        <end position="483"/>
    </location>
</feature>
<feature type="domain" description="Mur ligase C-terminal" evidence="11">
    <location>
        <begin position="331"/>
        <end position="463"/>
    </location>
</feature>
<dbReference type="GO" id="GO:0005737">
    <property type="term" value="C:cytoplasm"/>
    <property type="evidence" value="ECO:0007669"/>
    <property type="project" value="UniProtKB-SubCell"/>
</dbReference>
<feature type="binding site" evidence="7">
    <location>
        <begin position="113"/>
        <end position="119"/>
    </location>
    <ligand>
        <name>ATP</name>
        <dbReference type="ChEBI" id="CHEBI:30616"/>
    </ligand>
</feature>
<feature type="binding site" evidence="7">
    <location>
        <begin position="400"/>
        <end position="403"/>
    </location>
    <ligand>
        <name>meso-2,6-diaminopimelate</name>
        <dbReference type="ChEBI" id="CHEBI:57791"/>
    </ligand>
</feature>
<feature type="binding site" evidence="7">
    <location>
        <position position="190"/>
    </location>
    <ligand>
        <name>UDP-N-acetyl-alpha-D-muramoyl-L-alanyl-D-glutamate</name>
        <dbReference type="ChEBI" id="CHEBI:83900"/>
    </ligand>
</feature>
<reference evidence="13 14" key="1">
    <citation type="submission" date="2016-01" db="EMBL/GenBank/DDBJ databases">
        <title>Use of Whole Genome Sequencing to ascertain that Brevibacterium massiliense (Roux, Raoult 2009) is a later heterotypic synonym of Brevibacterium ravenspurgense (Mages 2008).</title>
        <authorList>
            <person name="Bernier A.-M."/>
            <person name="Burdz T."/>
            <person name="Huynh C."/>
            <person name="Pachecho A.L."/>
            <person name="Wiebe D."/>
            <person name="Bonner C."/>
            <person name="Bernard K."/>
        </authorList>
    </citation>
    <scope>NUCLEOTIDE SEQUENCE [LARGE SCALE GENOMIC DNA]</scope>
    <source>
        <strain evidence="13 14">CCUG56047</strain>
    </source>
</reference>
<evidence type="ECO:0000256" key="1">
    <source>
        <dbReference type="ARBA" id="ARBA00005898"/>
    </source>
</evidence>
<dbReference type="SUPFAM" id="SSF53244">
    <property type="entry name" value="MurD-like peptide ligases, peptide-binding domain"/>
    <property type="match status" value="1"/>
</dbReference>
<dbReference type="InterPro" id="IPR035911">
    <property type="entry name" value="MurE/MurF_N"/>
</dbReference>
<keyword evidence="7" id="KW-0963">Cytoplasm</keyword>
<feature type="binding site" evidence="7">
    <location>
        <position position="182"/>
    </location>
    <ligand>
        <name>UDP-N-acetyl-alpha-D-muramoyl-L-alanyl-D-glutamate</name>
        <dbReference type="ChEBI" id="CHEBI:83900"/>
    </ligand>
</feature>
<evidence type="ECO:0000259" key="11">
    <source>
        <dbReference type="Pfam" id="PF02875"/>
    </source>
</evidence>
<dbReference type="NCBIfam" id="TIGR01085">
    <property type="entry name" value="murE"/>
    <property type="match status" value="1"/>
</dbReference>
<dbReference type="SUPFAM" id="SSF63418">
    <property type="entry name" value="MurE/MurF N-terminal domain"/>
    <property type="match status" value="1"/>
</dbReference>
<comment type="pathway">
    <text evidence="7 8">Cell wall biogenesis; peptidoglycan biosynthesis.</text>
</comment>
<keyword evidence="4 7" id="KW-0573">Peptidoglycan synthesis</keyword>
<keyword evidence="6 7" id="KW-0961">Cell wall biogenesis/degradation</keyword>
<feature type="binding site" evidence="7">
    <location>
        <begin position="155"/>
        <end position="156"/>
    </location>
    <ligand>
        <name>UDP-N-acetyl-alpha-D-muramoyl-L-alanyl-D-glutamate</name>
        <dbReference type="ChEBI" id="CHEBI:83900"/>
    </ligand>
</feature>
<dbReference type="HAMAP" id="MF_00208">
    <property type="entry name" value="MurE"/>
    <property type="match status" value="1"/>
</dbReference>
<dbReference type="InterPro" id="IPR013221">
    <property type="entry name" value="Mur_ligase_cen"/>
</dbReference>
<organism evidence="13 14">
    <name type="scientific">Brevibacterium ravenspurgense</name>
    <dbReference type="NCBI Taxonomy" id="479117"/>
    <lineage>
        <taxon>Bacteria</taxon>
        <taxon>Bacillati</taxon>
        <taxon>Actinomycetota</taxon>
        <taxon>Actinomycetes</taxon>
        <taxon>Micrococcales</taxon>
        <taxon>Brevibacteriaceae</taxon>
        <taxon>Brevibacterium</taxon>
    </lineage>
</organism>
<dbReference type="InterPro" id="IPR004101">
    <property type="entry name" value="Mur_ligase_C"/>
</dbReference>
<sequence length="497" mass="51690">MMKLSELPGGAAVHGDGNTTVNSVSLDSRTVEPGGLYAALPGTNAHGAQFAQQALDRGAAAILTDPAGRDLLPASAGDIPVLTHPAPRAILGDIAAAIYGTDPQTPALFGITGTNGKTTSTFILDALLRSIGRTTGLIGTVATVIAGQEQPSVRTTPEAPDLHRLFKNMRDQGVDACSMEVSSHALSQHRVDGAHFTVAGFTNLSQDHLDFHGTMEEYYRAKALLFTPQFASRGVIVLADDWARQLVNDSQIPVVTVSARPEDNADYRIEDIDGLAFTLRGSSVSLRAKSPLPGDFNISNTALALAMLLESGVSADELAAAAEGFSVNVPGRMEVVSEQAPRAIVDYSHTPDAIEKALAGLSGQPLVVVCGAGGERDDSKRPLMGRAAAENADVVIITDDNPRSEDPATIRAEVIAGARAAVAEGTSRAAADAIVEYASRREAIEAGVAAAGESGTVLVAGKGHEPGQDYGDTKLPFDDREITRTAVSQRGSSAATR</sequence>
<dbReference type="AlphaFoldDB" id="A0A150H7E3"/>
<keyword evidence="3 7" id="KW-0133">Cell shape</keyword>
<dbReference type="InterPro" id="IPR000713">
    <property type="entry name" value="Mur_ligase_N"/>
</dbReference>
<evidence type="ECO:0000313" key="14">
    <source>
        <dbReference type="Proteomes" id="UP000243589"/>
    </source>
</evidence>
<dbReference type="PANTHER" id="PTHR23135">
    <property type="entry name" value="MUR LIGASE FAMILY MEMBER"/>
    <property type="match status" value="1"/>
</dbReference>
<comment type="catalytic activity">
    <reaction evidence="7">
        <text>UDP-N-acetyl-alpha-D-muramoyl-L-alanyl-D-glutamate + meso-2,6-diaminopimelate + ATP = UDP-N-acetyl-alpha-D-muramoyl-L-alanyl-gamma-D-glutamyl-meso-2,6-diaminopimelate + ADP + phosphate + H(+)</text>
        <dbReference type="Rhea" id="RHEA:23676"/>
        <dbReference type="ChEBI" id="CHEBI:15378"/>
        <dbReference type="ChEBI" id="CHEBI:30616"/>
        <dbReference type="ChEBI" id="CHEBI:43474"/>
        <dbReference type="ChEBI" id="CHEBI:57791"/>
        <dbReference type="ChEBI" id="CHEBI:83900"/>
        <dbReference type="ChEBI" id="CHEBI:83905"/>
        <dbReference type="ChEBI" id="CHEBI:456216"/>
        <dbReference type="EC" id="6.3.2.13"/>
    </reaction>
</comment>
<comment type="caution">
    <text evidence="7">Lacks conserved residue(s) required for the propagation of feature annotation.</text>
</comment>
<keyword evidence="2 7" id="KW-0132">Cell division</keyword>
<evidence type="ECO:0000256" key="9">
    <source>
        <dbReference type="SAM" id="MobiDB-lite"/>
    </source>
</evidence>
<dbReference type="GO" id="GO:0005524">
    <property type="term" value="F:ATP binding"/>
    <property type="evidence" value="ECO:0007669"/>
    <property type="project" value="UniProtKB-UniRule"/>
</dbReference>
<evidence type="ECO:0000313" key="13">
    <source>
        <dbReference type="EMBL" id="KXZ57935.1"/>
    </source>
</evidence>
<feature type="binding site" evidence="7">
    <location>
        <position position="26"/>
    </location>
    <ligand>
        <name>UDP-N-acetyl-alpha-D-muramoyl-L-alanyl-D-glutamate</name>
        <dbReference type="ChEBI" id="CHEBI:83900"/>
    </ligand>
</feature>
<feature type="short sequence motif" description="Meso-diaminopimelate recognition motif" evidence="7">
    <location>
        <begin position="400"/>
        <end position="403"/>
    </location>
</feature>
<feature type="modified residue" description="N6-carboxylysine" evidence="7">
    <location>
        <position position="222"/>
    </location>
</feature>
<evidence type="ECO:0000256" key="6">
    <source>
        <dbReference type="ARBA" id="ARBA00023316"/>
    </source>
</evidence>
<dbReference type="EMBL" id="LQQC01000010">
    <property type="protein sequence ID" value="KXZ57935.1"/>
    <property type="molecule type" value="Genomic_DNA"/>
</dbReference>
<evidence type="ECO:0000256" key="2">
    <source>
        <dbReference type="ARBA" id="ARBA00022618"/>
    </source>
</evidence>
<dbReference type="NCBIfam" id="NF001124">
    <property type="entry name" value="PRK00139.1-2"/>
    <property type="match status" value="1"/>
</dbReference>
<feature type="binding site" evidence="7">
    <location>
        <position position="28"/>
    </location>
    <ligand>
        <name>UDP-N-acetyl-alpha-D-muramoyl-L-alanyl-D-glutamate</name>
        <dbReference type="ChEBI" id="CHEBI:83900"/>
    </ligand>
</feature>
<comment type="PTM">
    <text evidence="7">Carboxylation is probably crucial for Mg(2+) binding and, consequently, for the gamma-phosphate positioning of ATP.</text>
</comment>
<evidence type="ECO:0000256" key="4">
    <source>
        <dbReference type="ARBA" id="ARBA00022984"/>
    </source>
</evidence>
<dbReference type="Gene3D" id="3.90.190.20">
    <property type="entry name" value="Mur ligase, C-terminal domain"/>
    <property type="match status" value="1"/>
</dbReference>
<dbReference type="GO" id="GO:0071555">
    <property type="term" value="P:cell wall organization"/>
    <property type="evidence" value="ECO:0007669"/>
    <property type="project" value="UniProtKB-KW"/>
</dbReference>
<evidence type="ECO:0000256" key="7">
    <source>
        <dbReference type="HAMAP-Rule" id="MF_00208"/>
    </source>
</evidence>
<comment type="function">
    <text evidence="7">Catalyzes the addition of meso-diaminopimelic acid to the nucleotide precursor UDP-N-acetylmuramoyl-L-alanyl-D-glutamate (UMAG) in the biosynthesis of bacterial cell-wall peptidoglycan.</text>
</comment>
<accession>A0A150H7E3</accession>
<comment type="caution">
    <text evidence="13">The sequence shown here is derived from an EMBL/GenBank/DDBJ whole genome shotgun (WGS) entry which is preliminary data.</text>
</comment>
<comment type="subcellular location">
    <subcellularLocation>
        <location evidence="7 8">Cytoplasm</location>
    </subcellularLocation>
</comment>
<feature type="domain" description="Mur ligase central" evidence="12">
    <location>
        <begin position="111"/>
        <end position="307"/>
    </location>
</feature>
<evidence type="ECO:0000256" key="5">
    <source>
        <dbReference type="ARBA" id="ARBA00023306"/>
    </source>
</evidence>
<dbReference type="NCBIfam" id="NF001126">
    <property type="entry name" value="PRK00139.1-4"/>
    <property type="match status" value="1"/>
</dbReference>
<dbReference type="GO" id="GO:0000287">
    <property type="term" value="F:magnesium ion binding"/>
    <property type="evidence" value="ECO:0007669"/>
    <property type="project" value="UniProtKB-UniRule"/>
</dbReference>
<evidence type="ECO:0000259" key="10">
    <source>
        <dbReference type="Pfam" id="PF01225"/>
    </source>
</evidence>
<dbReference type="UniPathway" id="UPA00219"/>
<keyword evidence="7 13" id="KW-0436">Ligase</keyword>
<name>A0A150H7E3_9MICO</name>
<dbReference type="PATRIC" id="fig|479117.4.peg.966"/>
<dbReference type="GO" id="GO:0009252">
    <property type="term" value="P:peptidoglycan biosynthetic process"/>
    <property type="evidence" value="ECO:0007669"/>
    <property type="project" value="UniProtKB-UniRule"/>
</dbReference>
<dbReference type="Gene3D" id="3.40.1190.10">
    <property type="entry name" value="Mur-like, catalytic domain"/>
    <property type="match status" value="1"/>
</dbReference>
<dbReference type="InterPro" id="IPR005761">
    <property type="entry name" value="UDP-N-AcMur-Glu-dNH2Pim_ligase"/>
</dbReference>
<feature type="compositionally biased region" description="Polar residues" evidence="9">
    <location>
        <begin position="485"/>
        <end position="497"/>
    </location>
</feature>
<keyword evidence="7" id="KW-0067">ATP-binding</keyword>
<dbReference type="Proteomes" id="UP000243589">
    <property type="component" value="Unassembled WGS sequence"/>
</dbReference>
<feature type="region of interest" description="Disordered" evidence="9">
    <location>
        <begin position="462"/>
        <end position="497"/>
    </location>
</feature>
<dbReference type="InterPro" id="IPR036615">
    <property type="entry name" value="Mur_ligase_C_dom_sf"/>
</dbReference>
<gene>
    <name evidence="7 13" type="primary">murE</name>
    <name evidence="13" type="ORF">Bravens_00967</name>
</gene>
<dbReference type="EC" id="6.3.2.13" evidence="7"/>
<dbReference type="InterPro" id="IPR036565">
    <property type="entry name" value="Mur-like_cat_sf"/>
</dbReference>
<keyword evidence="7" id="KW-0547">Nucleotide-binding</keyword>
<dbReference type="Pfam" id="PF08245">
    <property type="entry name" value="Mur_ligase_M"/>
    <property type="match status" value="1"/>
</dbReference>
<dbReference type="GO" id="GO:0051301">
    <property type="term" value="P:cell division"/>
    <property type="evidence" value="ECO:0007669"/>
    <property type="project" value="UniProtKB-KW"/>
</dbReference>
<comment type="similarity">
    <text evidence="1 7">Belongs to the MurCDEF family. MurE subfamily.</text>
</comment>
<evidence type="ECO:0000259" key="12">
    <source>
        <dbReference type="Pfam" id="PF08245"/>
    </source>
</evidence>
<dbReference type="PANTHER" id="PTHR23135:SF4">
    <property type="entry name" value="UDP-N-ACETYLMURAMOYL-L-ALANYL-D-GLUTAMATE--2,6-DIAMINOPIMELATE LIGASE MURE HOMOLOG, CHLOROPLASTIC"/>
    <property type="match status" value="1"/>
</dbReference>
<feature type="domain" description="Mur ligase N-terminal catalytic" evidence="10">
    <location>
        <begin position="21"/>
        <end position="98"/>
    </location>
</feature>
<dbReference type="GO" id="GO:0008765">
    <property type="term" value="F:UDP-N-acetylmuramoylalanyl-D-glutamate-2,6-diaminopimelate ligase activity"/>
    <property type="evidence" value="ECO:0007669"/>
    <property type="project" value="UniProtKB-UniRule"/>
</dbReference>
<protein>
    <recommendedName>
        <fullName evidence="7">UDP-N-acetylmuramoyl-L-alanyl-D-glutamate--2,6-diaminopimelate ligase</fullName>
        <ecNumber evidence="7">6.3.2.13</ecNumber>
    </recommendedName>
    <alternativeName>
        <fullName evidence="7">Meso-A2pm-adding enzyme</fullName>
    </alternativeName>
    <alternativeName>
        <fullName evidence="7">Meso-diaminopimelate-adding enzyme</fullName>
    </alternativeName>
    <alternativeName>
        <fullName evidence="7">UDP-MurNAc-L-Ala-D-Glu:meso-diaminopimelate ligase</fullName>
    </alternativeName>
    <alternativeName>
        <fullName evidence="7">UDP-MurNAc-tripeptide synthetase</fullName>
    </alternativeName>
    <alternativeName>
        <fullName evidence="7">UDP-N-acetylmuramyl-tripeptide synthetase</fullName>
    </alternativeName>
</protein>
<evidence type="ECO:0000256" key="8">
    <source>
        <dbReference type="RuleBase" id="RU004135"/>
    </source>
</evidence>
<feature type="binding site" evidence="7">
    <location>
        <position position="465"/>
    </location>
    <ligand>
        <name>meso-2,6-diaminopimelate</name>
        <dbReference type="ChEBI" id="CHEBI:57791"/>
    </ligand>
</feature>
<feature type="binding site" evidence="7">
    <location>
        <position position="461"/>
    </location>
    <ligand>
        <name>meso-2,6-diaminopimelate</name>
        <dbReference type="ChEBI" id="CHEBI:57791"/>
    </ligand>
</feature>
<comment type="cofactor">
    <cofactor evidence="7">
        <name>Mg(2+)</name>
        <dbReference type="ChEBI" id="CHEBI:18420"/>
    </cofactor>
</comment>
<evidence type="ECO:0000256" key="3">
    <source>
        <dbReference type="ARBA" id="ARBA00022960"/>
    </source>
</evidence>
<keyword evidence="5 7" id="KW-0131">Cell cycle</keyword>
<dbReference type="Gene3D" id="3.40.1390.10">
    <property type="entry name" value="MurE/MurF, N-terminal domain"/>
    <property type="match status" value="1"/>
</dbReference>